<evidence type="ECO:0000313" key="2">
    <source>
        <dbReference type="EMBL" id="MFC3659886.1"/>
    </source>
</evidence>
<sequence length="119" mass="13176">MPQHGKIDYVEFPSRDLEGTKRFFERAFGWTFVDYGPDYVAFSDQGLDGGFYRSDLAARVQAGSALIVFYSEDLEATLGKVESAGGRVVKAIFPFPGGRRFHFTEPGGNELAVWSALDP</sequence>
<dbReference type="CDD" id="cd07247">
    <property type="entry name" value="SgaA_N_like"/>
    <property type="match status" value="1"/>
</dbReference>
<organism evidence="2 3">
    <name type="scientific">Luteimonas notoginsengisoli</name>
    <dbReference type="NCBI Taxonomy" id="1578200"/>
    <lineage>
        <taxon>Bacteria</taxon>
        <taxon>Pseudomonadati</taxon>
        <taxon>Pseudomonadota</taxon>
        <taxon>Gammaproteobacteria</taxon>
        <taxon>Lysobacterales</taxon>
        <taxon>Lysobacteraceae</taxon>
        <taxon>Luteimonas</taxon>
    </lineage>
</organism>
<dbReference type="InterPro" id="IPR004360">
    <property type="entry name" value="Glyas_Fos-R_dOase_dom"/>
</dbReference>
<evidence type="ECO:0000313" key="3">
    <source>
        <dbReference type="Proteomes" id="UP001595724"/>
    </source>
</evidence>
<dbReference type="PANTHER" id="PTHR33993:SF1">
    <property type="entry name" value="GLYOXALASE FAMILY PROTEIN"/>
    <property type="match status" value="1"/>
</dbReference>
<name>A0ABV7USD3_9GAMM</name>
<dbReference type="InterPro" id="IPR037523">
    <property type="entry name" value="VOC_core"/>
</dbReference>
<reference evidence="3" key="1">
    <citation type="journal article" date="2019" name="Int. J. Syst. Evol. Microbiol.">
        <title>The Global Catalogue of Microorganisms (GCM) 10K type strain sequencing project: providing services to taxonomists for standard genome sequencing and annotation.</title>
        <authorList>
            <consortium name="The Broad Institute Genomics Platform"/>
            <consortium name="The Broad Institute Genome Sequencing Center for Infectious Disease"/>
            <person name="Wu L."/>
            <person name="Ma J."/>
        </authorList>
    </citation>
    <scope>NUCLEOTIDE SEQUENCE [LARGE SCALE GENOMIC DNA]</scope>
    <source>
        <strain evidence="3">KCTC 42211</strain>
    </source>
</reference>
<evidence type="ECO:0000259" key="1">
    <source>
        <dbReference type="PROSITE" id="PS51819"/>
    </source>
</evidence>
<dbReference type="InterPro" id="IPR029068">
    <property type="entry name" value="Glyas_Bleomycin-R_OHBP_Dase"/>
</dbReference>
<dbReference type="PANTHER" id="PTHR33993">
    <property type="entry name" value="GLYOXALASE-RELATED"/>
    <property type="match status" value="1"/>
</dbReference>
<gene>
    <name evidence="2" type="ORF">ACFOM9_07330</name>
</gene>
<proteinExistence type="predicted"/>
<protein>
    <submittedName>
        <fullName evidence="2">VOC family protein</fullName>
    </submittedName>
</protein>
<dbReference type="EMBL" id="JBHRYF010000003">
    <property type="protein sequence ID" value="MFC3659886.1"/>
    <property type="molecule type" value="Genomic_DNA"/>
</dbReference>
<keyword evidence="3" id="KW-1185">Reference proteome</keyword>
<dbReference type="PROSITE" id="PS51819">
    <property type="entry name" value="VOC"/>
    <property type="match status" value="1"/>
</dbReference>
<feature type="domain" description="VOC" evidence="1">
    <location>
        <begin position="6"/>
        <end position="116"/>
    </location>
</feature>
<dbReference type="Pfam" id="PF00903">
    <property type="entry name" value="Glyoxalase"/>
    <property type="match status" value="1"/>
</dbReference>
<comment type="caution">
    <text evidence="2">The sequence shown here is derived from an EMBL/GenBank/DDBJ whole genome shotgun (WGS) entry which is preliminary data.</text>
</comment>
<accession>A0ABV7USD3</accession>
<dbReference type="Gene3D" id="3.10.180.10">
    <property type="entry name" value="2,3-Dihydroxybiphenyl 1,2-Dioxygenase, domain 1"/>
    <property type="match status" value="1"/>
</dbReference>
<dbReference type="InterPro" id="IPR052164">
    <property type="entry name" value="Anthracycline_SecMetBiosynth"/>
</dbReference>
<dbReference type="RefSeq" id="WP_386708331.1">
    <property type="nucleotide sequence ID" value="NZ_JBHRYF010000003.1"/>
</dbReference>
<dbReference type="SUPFAM" id="SSF54593">
    <property type="entry name" value="Glyoxalase/Bleomycin resistance protein/Dihydroxybiphenyl dioxygenase"/>
    <property type="match status" value="1"/>
</dbReference>
<dbReference type="Proteomes" id="UP001595724">
    <property type="component" value="Unassembled WGS sequence"/>
</dbReference>